<dbReference type="Proteomes" id="UP000758155">
    <property type="component" value="Unassembled WGS sequence"/>
</dbReference>
<comment type="caution">
    <text evidence="1">The sequence shown here is derived from an EMBL/GenBank/DDBJ whole genome shotgun (WGS) entry which is preliminary data.</text>
</comment>
<proteinExistence type="predicted"/>
<name>A0A9P4WGG5_9PLEO</name>
<keyword evidence="2" id="KW-1185">Reference proteome</keyword>
<organism evidence="1 2">
    <name type="scientific">Didymella heteroderae</name>
    <dbReference type="NCBI Taxonomy" id="1769908"/>
    <lineage>
        <taxon>Eukaryota</taxon>
        <taxon>Fungi</taxon>
        <taxon>Dikarya</taxon>
        <taxon>Ascomycota</taxon>
        <taxon>Pezizomycotina</taxon>
        <taxon>Dothideomycetes</taxon>
        <taxon>Pleosporomycetidae</taxon>
        <taxon>Pleosporales</taxon>
        <taxon>Pleosporineae</taxon>
        <taxon>Didymellaceae</taxon>
        <taxon>Didymella</taxon>
    </lineage>
</organism>
<dbReference type="AlphaFoldDB" id="A0A9P4WGG5"/>
<evidence type="ECO:0000313" key="1">
    <source>
        <dbReference type="EMBL" id="KAF3031697.1"/>
    </source>
</evidence>
<evidence type="ECO:0000313" key="2">
    <source>
        <dbReference type="Proteomes" id="UP000758155"/>
    </source>
</evidence>
<protein>
    <submittedName>
        <fullName evidence="1">Uncharacterized protein</fullName>
    </submittedName>
</protein>
<reference evidence="1" key="1">
    <citation type="submission" date="2019-04" db="EMBL/GenBank/DDBJ databases">
        <title>Sequencing of skin fungus with MAO and IRED activity.</title>
        <authorList>
            <person name="Marsaioli A.J."/>
            <person name="Bonatto J.M.C."/>
            <person name="Reis Junior O."/>
        </authorList>
    </citation>
    <scope>NUCLEOTIDE SEQUENCE</scope>
    <source>
        <strain evidence="1">28M1</strain>
    </source>
</reference>
<sequence>MDSASCLPELFPFDFEPGFDLVLPDPAFSSLQTFDESLQQGATDEGTMQALVDPMLQFGSAADAGFEAWSWSNPTDLSYEPALEQQSLPAQATQAPNLGDADAALVDPAVWTWSDRGSYISQPSSRQEDSQCRDSGAQALEELEDIKVRLVAFEATTDHRIALMEEGINNAHRRSVSTRGSVHD</sequence>
<accession>A0A9P4WGG5</accession>
<gene>
    <name evidence="1" type="ORF">E8E12_002158</name>
</gene>
<dbReference type="EMBL" id="SWKV01000128">
    <property type="protein sequence ID" value="KAF3031697.1"/>
    <property type="molecule type" value="Genomic_DNA"/>
</dbReference>